<keyword evidence="1" id="KW-0121">Carboxypeptidase</keyword>
<reference evidence="12 13" key="1">
    <citation type="submission" date="2024-09" db="EMBL/GenBank/DDBJ databases">
        <authorList>
            <person name="Sun Q."/>
            <person name="Mori K."/>
        </authorList>
    </citation>
    <scope>NUCLEOTIDE SEQUENCE [LARGE SCALE GENOMIC DNA]</scope>
    <source>
        <strain evidence="12 13">JCM 3324</strain>
    </source>
</reference>
<comment type="catalytic activity">
    <reaction evidence="7">
        <text>Preferential cleavage: (Ac)2-L-Lys-D-Ala-|-D-Ala. Also transpeptidation of peptidyl-alanyl moieties that are N-acyl substituents of D-alanine.</text>
        <dbReference type="EC" id="3.4.16.4"/>
    </reaction>
</comment>
<proteinExistence type="predicted"/>
<protein>
    <submittedName>
        <fullName evidence="12">Transglycosylase domain-containing protein</fullName>
    </submittedName>
</protein>
<evidence type="ECO:0000256" key="5">
    <source>
        <dbReference type="ARBA" id="ARBA00022801"/>
    </source>
</evidence>
<dbReference type="PANTHER" id="PTHR32282:SF33">
    <property type="entry name" value="PEPTIDOGLYCAN GLYCOSYLTRANSFERASE"/>
    <property type="match status" value="1"/>
</dbReference>
<keyword evidence="2" id="KW-0645">Protease</keyword>
<keyword evidence="3" id="KW-0328">Glycosyltransferase</keyword>
<evidence type="ECO:0000313" key="13">
    <source>
        <dbReference type="Proteomes" id="UP001589568"/>
    </source>
</evidence>
<dbReference type="InterPro" id="IPR012338">
    <property type="entry name" value="Beta-lactam/transpept-like"/>
</dbReference>
<keyword evidence="6" id="KW-0511">Multifunctional enzyme</keyword>
<keyword evidence="5" id="KW-0378">Hydrolase</keyword>
<feature type="compositionally biased region" description="Low complexity" evidence="9">
    <location>
        <begin position="810"/>
        <end position="819"/>
    </location>
</feature>
<feature type="domain" description="Glycosyl transferase family 51" evidence="11">
    <location>
        <begin position="66"/>
        <end position="254"/>
    </location>
</feature>
<evidence type="ECO:0000259" key="11">
    <source>
        <dbReference type="Pfam" id="PF00912"/>
    </source>
</evidence>
<feature type="compositionally biased region" description="Basic and acidic residues" evidence="9">
    <location>
        <begin position="844"/>
        <end position="860"/>
    </location>
</feature>
<keyword evidence="4" id="KW-0808">Transferase</keyword>
<dbReference type="InterPro" id="IPR050396">
    <property type="entry name" value="Glycosyltr_51/Transpeptidase"/>
</dbReference>
<dbReference type="SUPFAM" id="SSF56601">
    <property type="entry name" value="beta-lactamase/transpeptidase-like"/>
    <property type="match status" value="1"/>
</dbReference>
<dbReference type="Pfam" id="PF00905">
    <property type="entry name" value="Transpeptidase"/>
    <property type="match status" value="1"/>
</dbReference>
<evidence type="ECO:0000256" key="3">
    <source>
        <dbReference type="ARBA" id="ARBA00022676"/>
    </source>
</evidence>
<feature type="domain" description="Penicillin-binding protein transpeptidase" evidence="10">
    <location>
        <begin position="356"/>
        <end position="618"/>
    </location>
</feature>
<feature type="compositionally biased region" description="Basic and acidic residues" evidence="9">
    <location>
        <begin position="670"/>
        <end position="680"/>
    </location>
</feature>
<evidence type="ECO:0000256" key="6">
    <source>
        <dbReference type="ARBA" id="ARBA00023268"/>
    </source>
</evidence>
<evidence type="ECO:0000256" key="8">
    <source>
        <dbReference type="ARBA" id="ARBA00049902"/>
    </source>
</evidence>
<keyword evidence="13" id="KW-1185">Reference proteome</keyword>
<gene>
    <name evidence="12" type="ORF">ACFFR3_14535</name>
</gene>
<dbReference type="InterPro" id="IPR023346">
    <property type="entry name" value="Lysozyme-like_dom_sf"/>
</dbReference>
<organism evidence="12 13">
    <name type="scientific">Nonomuraea salmonea</name>
    <dbReference type="NCBI Taxonomy" id="46181"/>
    <lineage>
        <taxon>Bacteria</taxon>
        <taxon>Bacillati</taxon>
        <taxon>Actinomycetota</taxon>
        <taxon>Actinomycetes</taxon>
        <taxon>Streptosporangiales</taxon>
        <taxon>Streptosporangiaceae</taxon>
        <taxon>Nonomuraea</taxon>
    </lineage>
</organism>
<dbReference type="InterPro" id="IPR001460">
    <property type="entry name" value="PCN-bd_Tpept"/>
</dbReference>
<feature type="region of interest" description="Disordered" evidence="9">
    <location>
        <begin position="729"/>
        <end position="873"/>
    </location>
</feature>
<comment type="catalytic activity">
    <reaction evidence="8">
        <text>[GlcNAc-(1-&gt;4)-Mur2Ac(oyl-L-Ala-gamma-D-Glu-L-Lys-D-Ala-D-Ala)](n)-di-trans,octa-cis-undecaprenyl diphosphate + beta-D-GlcNAc-(1-&gt;4)-Mur2Ac(oyl-L-Ala-gamma-D-Glu-L-Lys-D-Ala-D-Ala)-di-trans,octa-cis-undecaprenyl diphosphate = [GlcNAc-(1-&gt;4)-Mur2Ac(oyl-L-Ala-gamma-D-Glu-L-Lys-D-Ala-D-Ala)](n+1)-di-trans,octa-cis-undecaprenyl diphosphate + di-trans,octa-cis-undecaprenyl diphosphate + H(+)</text>
        <dbReference type="Rhea" id="RHEA:23708"/>
        <dbReference type="Rhea" id="RHEA-COMP:9602"/>
        <dbReference type="Rhea" id="RHEA-COMP:9603"/>
        <dbReference type="ChEBI" id="CHEBI:15378"/>
        <dbReference type="ChEBI" id="CHEBI:58405"/>
        <dbReference type="ChEBI" id="CHEBI:60033"/>
        <dbReference type="ChEBI" id="CHEBI:78435"/>
        <dbReference type="EC" id="2.4.99.28"/>
    </reaction>
</comment>
<dbReference type="Gene3D" id="1.10.3810.10">
    <property type="entry name" value="Biosynthetic peptidoglycan transglycosylase-like"/>
    <property type="match status" value="1"/>
</dbReference>
<evidence type="ECO:0000256" key="1">
    <source>
        <dbReference type="ARBA" id="ARBA00022645"/>
    </source>
</evidence>
<evidence type="ECO:0000259" key="10">
    <source>
        <dbReference type="Pfam" id="PF00905"/>
    </source>
</evidence>
<evidence type="ECO:0000256" key="7">
    <source>
        <dbReference type="ARBA" id="ARBA00034000"/>
    </source>
</evidence>
<dbReference type="Gene3D" id="3.40.710.10">
    <property type="entry name" value="DD-peptidase/beta-lactamase superfamily"/>
    <property type="match status" value="1"/>
</dbReference>
<feature type="region of interest" description="Disordered" evidence="9">
    <location>
        <begin position="434"/>
        <end position="467"/>
    </location>
</feature>
<evidence type="ECO:0000256" key="2">
    <source>
        <dbReference type="ARBA" id="ARBA00022670"/>
    </source>
</evidence>
<evidence type="ECO:0000256" key="4">
    <source>
        <dbReference type="ARBA" id="ARBA00022679"/>
    </source>
</evidence>
<name>A0ABV5NKD1_9ACTN</name>
<comment type="caution">
    <text evidence="12">The sequence shown here is derived from an EMBL/GenBank/DDBJ whole genome shotgun (WGS) entry which is preliminary data.</text>
</comment>
<dbReference type="PANTHER" id="PTHR32282">
    <property type="entry name" value="BINDING PROTEIN TRANSPEPTIDASE, PUTATIVE-RELATED"/>
    <property type="match status" value="1"/>
</dbReference>
<dbReference type="SUPFAM" id="SSF53955">
    <property type="entry name" value="Lysozyme-like"/>
    <property type="match status" value="1"/>
</dbReference>
<accession>A0ABV5NKD1</accession>
<dbReference type="InterPro" id="IPR036950">
    <property type="entry name" value="PBP_transglycosylase"/>
</dbReference>
<feature type="region of interest" description="Disordered" evidence="9">
    <location>
        <begin position="670"/>
        <end position="703"/>
    </location>
</feature>
<dbReference type="Pfam" id="PF00912">
    <property type="entry name" value="Transgly"/>
    <property type="match status" value="1"/>
</dbReference>
<feature type="compositionally biased region" description="Low complexity" evidence="9">
    <location>
        <begin position="769"/>
        <end position="803"/>
    </location>
</feature>
<dbReference type="Proteomes" id="UP001589568">
    <property type="component" value="Unassembled WGS sequence"/>
</dbReference>
<dbReference type="RefSeq" id="WP_379483264.1">
    <property type="nucleotide sequence ID" value="NZ_JBHMCF010000011.1"/>
</dbReference>
<dbReference type="EMBL" id="JBHMCF010000011">
    <property type="protein sequence ID" value="MFB9470735.1"/>
    <property type="molecule type" value="Genomic_DNA"/>
</dbReference>
<evidence type="ECO:0000256" key="9">
    <source>
        <dbReference type="SAM" id="MobiDB-lite"/>
    </source>
</evidence>
<dbReference type="InterPro" id="IPR001264">
    <property type="entry name" value="Glyco_trans_51"/>
</dbReference>
<evidence type="ECO:0000313" key="12">
    <source>
        <dbReference type="EMBL" id="MFB9470735.1"/>
    </source>
</evidence>
<sequence length="873" mass="93972">MSVLRSIGALGLAGALGGLLAAALAVPVVSGGGLAAKNAVNTFVDLPPAPREEQLAQVTRLLDRNGRPFAQFYEANRTTVRLGSVAPVMRQAIVAIEDARFYEHGGLDVRGTLRALLTNTQAGGIRQGGSSLTQQLVKNILVESARTDAERDKARAPNLARKINELRLALALERKYRKDEILERYLNIAYFGAGAHGVQAAARRFFSTSAARLTLTQAATLAGAVRMPYSTDPSLGSAHRERLKGRRDLVLDRMAGLKLISQQEAAQAKSSPLGLRLRPEPGGCAQSEYPFYCLYVQQELLTNPVFGNTAAERRRRMAKGGMVIRTSLDPVAQRAAEQAIRRHVAPEDTEVAAEAMVEPGTGRIRAMAASKRFGRNPGDRKNGPRTTFNLPADVAHGGGQGFQAGSTFKVFTLATALQQGWRFGDGFQTPGALSPSQGYRNCDGRSVNDPGTRITNASGEGDGGPHSIETGTWKSVNIFYMMLERKVGLCNVVKTAKKLGVVRADGAPLREVPTFTLGINEMDPVTVAASFAAFAARGLYCRPLAIVEITGRDGRRTHVPPSCEQAIEQRVADAVNHVLTGVFDKGTMQGQSIGRPAAGKTGTNNGYTSAWFAGHTPDLAAAVSVGDIRGSYKFPLRGVQIGDRHYGAVQGASLPGPIWVESMRRALRRTEPRGFPKPDMSRFGGGHTPGLEQALADEERRDRRTHPFLRRHRRLFEWLMGQDEVISPRQGRTELTFDWPPRDRHRPATHTPPEVSPGRAPAPERPQAPERAQAPAPARPPARSQPARSQPARPQPAGRAQAPARPPARQPARPQPARQDGSAGRVQPRGSGEGSNRSQPSGRSRPDGQDGAHHPGRDRPGGNGGPPHAHRPG</sequence>